<dbReference type="RefSeq" id="WP_204029207.1">
    <property type="nucleotide sequence ID" value="NZ_BOOW01000030.1"/>
</dbReference>
<reference evidence="2" key="1">
    <citation type="submission" date="2021-01" db="EMBL/GenBank/DDBJ databases">
        <title>Whole genome shotgun sequence of Sinosporangium siamense NBRC 109515.</title>
        <authorList>
            <person name="Komaki H."/>
            <person name="Tamura T."/>
        </authorList>
    </citation>
    <scope>NUCLEOTIDE SEQUENCE</scope>
    <source>
        <strain evidence="2">NBRC 109515</strain>
    </source>
</reference>
<feature type="compositionally biased region" description="Basic and acidic residues" evidence="1">
    <location>
        <begin position="275"/>
        <end position="284"/>
    </location>
</feature>
<dbReference type="EMBL" id="BOOW01000030">
    <property type="protein sequence ID" value="GII94586.1"/>
    <property type="molecule type" value="Genomic_DNA"/>
</dbReference>
<dbReference type="SUPFAM" id="SSF55073">
    <property type="entry name" value="Nucleotide cyclase"/>
    <property type="match status" value="1"/>
</dbReference>
<evidence type="ECO:0000256" key="1">
    <source>
        <dbReference type="SAM" id="MobiDB-lite"/>
    </source>
</evidence>
<organism evidence="2 3">
    <name type="scientific">Sinosporangium siamense</name>
    <dbReference type="NCBI Taxonomy" id="1367973"/>
    <lineage>
        <taxon>Bacteria</taxon>
        <taxon>Bacillati</taxon>
        <taxon>Actinomycetota</taxon>
        <taxon>Actinomycetes</taxon>
        <taxon>Streptosporangiales</taxon>
        <taxon>Streptosporangiaceae</taxon>
        <taxon>Sinosporangium</taxon>
    </lineage>
</organism>
<keyword evidence="3" id="KW-1185">Reference proteome</keyword>
<accession>A0A919RLZ5</accession>
<dbReference type="InterPro" id="IPR029787">
    <property type="entry name" value="Nucleotide_cyclase"/>
</dbReference>
<gene>
    <name evidence="2" type="ORF">Ssi02_48170</name>
</gene>
<evidence type="ECO:0000313" key="2">
    <source>
        <dbReference type="EMBL" id="GII94586.1"/>
    </source>
</evidence>
<feature type="region of interest" description="Disordered" evidence="1">
    <location>
        <begin position="216"/>
        <end position="246"/>
    </location>
</feature>
<sequence length="284" mass="31717">MPSPVKREIRVMMSADIESYSDRNDAEQDAAQHSFVRILRSAARRTKLNPDEWDIQWAGDGKFSVLPAGTSVSLLTETFIQEFDLAIATHNARPRPTPWTRLRFRLSLHEGPVREGPTGMPGRHTVEVNRLLNADAARTALKVCRGSGLVVIVSERVFNDYLTDGYGQLSPTEFRPVRVKVKRNDYVAYLYVPGCELHEIPELDVFDPAVVDDETPSDAGQVGAVVPVPPSSPAPHAQERQNGPTQHIVYGSQHRFKNSNYQEVHNGNINVGDIDLSRRRGSRD</sequence>
<comment type="caution">
    <text evidence="2">The sequence shown here is derived from an EMBL/GenBank/DDBJ whole genome shotgun (WGS) entry which is preliminary data.</text>
</comment>
<dbReference type="AlphaFoldDB" id="A0A919RLZ5"/>
<dbReference type="Proteomes" id="UP000606172">
    <property type="component" value="Unassembled WGS sequence"/>
</dbReference>
<proteinExistence type="predicted"/>
<evidence type="ECO:0008006" key="4">
    <source>
        <dbReference type="Google" id="ProtNLM"/>
    </source>
</evidence>
<feature type="region of interest" description="Disordered" evidence="1">
    <location>
        <begin position="263"/>
        <end position="284"/>
    </location>
</feature>
<protein>
    <recommendedName>
        <fullName evidence="4">Guanylate cyclase domain-containing protein</fullName>
    </recommendedName>
</protein>
<evidence type="ECO:0000313" key="3">
    <source>
        <dbReference type="Proteomes" id="UP000606172"/>
    </source>
</evidence>
<name>A0A919RLZ5_9ACTN</name>